<dbReference type="Proteomes" id="UP000649289">
    <property type="component" value="Unassembled WGS sequence"/>
</dbReference>
<evidence type="ECO:0000313" key="4">
    <source>
        <dbReference type="EMBL" id="MBD3915742.1"/>
    </source>
</evidence>
<dbReference type="SMART" id="SM00448">
    <property type="entry name" value="REC"/>
    <property type="match status" value="1"/>
</dbReference>
<dbReference type="PANTHER" id="PTHR44591:SF18">
    <property type="entry name" value="REGULATORY PROTEIN"/>
    <property type="match status" value="1"/>
</dbReference>
<protein>
    <submittedName>
        <fullName evidence="4">Response regulator</fullName>
    </submittedName>
</protein>
<evidence type="ECO:0000256" key="1">
    <source>
        <dbReference type="ARBA" id="ARBA00022553"/>
    </source>
</evidence>
<keyword evidence="5" id="KW-1185">Reference proteome</keyword>
<evidence type="ECO:0000259" key="3">
    <source>
        <dbReference type="PROSITE" id="PS50110"/>
    </source>
</evidence>
<dbReference type="InterPro" id="IPR001789">
    <property type="entry name" value="Sig_transdc_resp-reg_receiver"/>
</dbReference>
<sequence length="142" mass="15222">MHRVLVVDDEPDVRDLVTLMLRRAGYEVHSVADPREAIAAAEDVRPDAAVLDWSMPGMNGGQLCSLVREHPELGDLPVLILTAHADRQTRDRAFASGADDFMSKPFTLAELTRAMAGLIDSRDRAGAARSAPLGLPGPDGAP</sequence>
<comment type="caution">
    <text evidence="4">The sequence shown here is derived from an EMBL/GenBank/DDBJ whole genome shotgun (WGS) entry which is preliminary data.</text>
</comment>
<gene>
    <name evidence="4" type="ORF">IEZ25_14045</name>
</gene>
<proteinExistence type="predicted"/>
<dbReference type="PROSITE" id="PS50110">
    <property type="entry name" value="RESPONSE_REGULATORY"/>
    <property type="match status" value="1"/>
</dbReference>
<evidence type="ECO:0000256" key="2">
    <source>
        <dbReference type="PROSITE-ProRule" id="PRU00169"/>
    </source>
</evidence>
<dbReference type="EMBL" id="JACXYY010000005">
    <property type="protein sequence ID" value="MBD3915742.1"/>
    <property type="molecule type" value="Genomic_DNA"/>
</dbReference>
<reference evidence="4 5" key="1">
    <citation type="submission" date="2020-09" db="EMBL/GenBank/DDBJ databases">
        <title>novel species in genus Nocardioides.</title>
        <authorList>
            <person name="Zhang G."/>
        </authorList>
    </citation>
    <scope>NUCLEOTIDE SEQUENCE [LARGE SCALE GENOMIC DNA]</scope>
    <source>
        <strain evidence="4 5">19197</strain>
    </source>
</reference>
<dbReference type="SUPFAM" id="SSF52172">
    <property type="entry name" value="CheY-like"/>
    <property type="match status" value="1"/>
</dbReference>
<dbReference type="InterPro" id="IPR050595">
    <property type="entry name" value="Bact_response_regulator"/>
</dbReference>
<dbReference type="Pfam" id="PF00072">
    <property type="entry name" value="Response_reg"/>
    <property type="match status" value="1"/>
</dbReference>
<feature type="modified residue" description="4-aspartylphosphate" evidence="2">
    <location>
        <position position="52"/>
    </location>
</feature>
<name>A0ABR8MLS0_9ACTN</name>
<dbReference type="InterPro" id="IPR011006">
    <property type="entry name" value="CheY-like_superfamily"/>
</dbReference>
<organism evidence="4 5">
    <name type="scientific">Nocardioides hwasunensis</name>
    <dbReference type="NCBI Taxonomy" id="397258"/>
    <lineage>
        <taxon>Bacteria</taxon>
        <taxon>Bacillati</taxon>
        <taxon>Actinomycetota</taxon>
        <taxon>Actinomycetes</taxon>
        <taxon>Propionibacteriales</taxon>
        <taxon>Nocardioidaceae</taxon>
        <taxon>Nocardioides</taxon>
    </lineage>
</organism>
<accession>A0ABR8MLS0</accession>
<keyword evidence="1 2" id="KW-0597">Phosphoprotein</keyword>
<dbReference type="Gene3D" id="3.40.50.2300">
    <property type="match status" value="1"/>
</dbReference>
<dbReference type="RefSeq" id="WP_191200053.1">
    <property type="nucleotide sequence ID" value="NZ_BAAAPA010000007.1"/>
</dbReference>
<dbReference type="PANTHER" id="PTHR44591">
    <property type="entry name" value="STRESS RESPONSE REGULATOR PROTEIN 1"/>
    <property type="match status" value="1"/>
</dbReference>
<evidence type="ECO:0000313" key="5">
    <source>
        <dbReference type="Proteomes" id="UP000649289"/>
    </source>
</evidence>
<feature type="domain" description="Response regulatory" evidence="3">
    <location>
        <begin position="3"/>
        <end position="119"/>
    </location>
</feature>